<evidence type="ECO:0000256" key="4">
    <source>
        <dbReference type="ARBA" id="ARBA00023136"/>
    </source>
</evidence>
<keyword evidence="2 6" id="KW-0812">Transmembrane</keyword>
<dbReference type="NCBIfam" id="TIGR00815">
    <property type="entry name" value="sulP"/>
    <property type="match status" value="1"/>
</dbReference>
<dbReference type="Pfam" id="PF00916">
    <property type="entry name" value="Sulfate_transp"/>
    <property type="match status" value="1"/>
</dbReference>
<feature type="transmembrane region" description="Helical" evidence="6">
    <location>
        <begin position="117"/>
        <end position="133"/>
    </location>
</feature>
<evidence type="ECO:0000313" key="8">
    <source>
        <dbReference type="EMBL" id="KAF4635044.1"/>
    </source>
</evidence>
<evidence type="ECO:0000256" key="3">
    <source>
        <dbReference type="ARBA" id="ARBA00022989"/>
    </source>
</evidence>
<evidence type="ECO:0000256" key="1">
    <source>
        <dbReference type="ARBA" id="ARBA00004141"/>
    </source>
</evidence>
<dbReference type="AlphaFoldDB" id="A0A8H4RS45"/>
<dbReference type="InterPro" id="IPR002645">
    <property type="entry name" value="STAS_dom"/>
</dbReference>
<evidence type="ECO:0000256" key="5">
    <source>
        <dbReference type="SAM" id="MobiDB-lite"/>
    </source>
</evidence>
<dbReference type="SUPFAM" id="SSF52091">
    <property type="entry name" value="SpoIIaa-like"/>
    <property type="match status" value="1"/>
</dbReference>
<feature type="transmembrane region" description="Helical" evidence="6">
    <location>
        <begin position="375"/>
        <end position="398"/>
    </location>
</feature>
<comment type="caution">
    <text evidence="8">The sequence shown here is derived from an EMBL/GenBank/DDBJ whole genome shotgun (WGS) entry which is preliminary data.</text>
</comment>
<dbReference type="EMBL" id="JAAMPI010000145">
    <property type="protein sequence ID" value="KAF4635044.1"/>
    <property type="molecule type" value="Genomic_DNA"/>
</dbReference>
<feature type="region of interest" description="Disordered" evidence="5">
    <location>
        <begin position="603"/>
        <end position="624"/>
    </location>
</feature>
<dbReference type="PANTHER" id="PTHR11814">
    <property type="entry name" value="SULFATE TRANSPORTER"/>
    <property type="match status" value="1"/>
</dbReference>
<dbReference type="CDD" id="cd07042">
    <property type="entry name" value="STAS_SulP_like_sulfate_transporter"/>
    <property type="match status" value="1"/>
</dbReference>
<keyword evidence="4 6" id="KW-0472">Membrane</keyword>
<comment type="subcellular location">
    <subcellularLocation>
        <location evidence="1">Membrane</location>
        <topology evidence="1">Multi-pass membrane protein</topology>
    </subcellularLocation>
</comment>
<dbReference type="PROSITE" id="PS50801">
    <property type="entry name" value="STAS"/>
    <property type="match status" value="1"/>
</dbReference>
<gene>
    <name evidence="8" type="ORF">G7Y89_g3057</name>
</gene>
<dbReference type="InterPro" id="IPR001902">
    <property type="entry name" value="SLC26A/SulP_fam"/>
</dbReference>
<feature type="transmembrane region" description="Helical" evidence="6">
    <location>
        <begin position="410"/>
        <end position="428"/>
    </location>
</feature>
<name>A0A8H4RS45_9HELO</name>
<feature type="transmembrane region" description="Helical" evidence="6">
    <location>
        <begin position="487"/>
        <end position="504"/>
    </location>
</feature>
<proteinExistence type="predicted"/>
<accession>A0A8H4RS45</accession>
<feature type="domain" description="STAS" evidence="7">
    <location>
        <begin position="565"/>
        <end position="690"/>
    </location>
</feature>
<dbReference type="Pfam" id="PF01740">
    <property type="entry name" value="STAS"/>
    <property type="match status" value="1"/>
</dbReference>
<feature type="transmembrane region" description="Helical" evidence="6">
    <location>
        <begin position="171"/>
        <end position="191"/>
    </location>
</feature>
<evidence type="ECO:0000259" key="7">
    <source>
        <dbReference type="PROSITE" id="PS50801"/>
    </source>
</evidence>
<reference evidence="8 9" key="1">
    <citation type="submission" date="2020-03" db="EMBL/GenBank/DDBJ databases">
        <title>Draft Genome Sequence of Cudoniella acicularis.</title>
        <authorList>
            <person name="Buettner E."/>
            <person name="Kellner H."/>
        </authorList>
    </citation>
    <scope>NUCLEOTIDE SEQUENCE [LARGE SCALE GENOMIC DNA]</scope>
    <source>
        <strain evidence="8 9">DSM 108380</strain>
    </source>
</reference>
<dbReference type="OrthoDB" id="3909845at2759"/>
<feature type="transmembrane region" description="Helical" evidence="6">
    <location>
        <begin position="464"/>
        <end position="481"/>
    </location>
</feature>
<sequence>MASEQSAFKRAARNLPVIRQYQEDTQSRRAQDTWFATQASDGFMEQKPTVLEYIKSIVPEKQGILQYVEDTFPCYKWLFNYNLQWFLGDVIAGVTVGAVVIPQGMAYSELAGLPVQYGLYTSFTGALCYWVFGTSKDINIGPVAVASIVTGAILSNIAADHPTESPETLAGTISMLAGGVIFAIGFLRLGWLADLLSLPAVSAFITGSAVTITFSQIPVMMGMAGISGRDPAFFIGLNILKHLNRIRIDAALGLTSLAMLYIIKWICSSVAIKRPKMAKAIFFVSTLRTVLILLFYTLVSYLVNRTRKDDPLFRILGFIPSGFHTAPPPKIEAKVLATLLSQTPAACIVLVIEHISIAKSFGRINNYTINPNSEFIAIGVTNLLGPLVGAYAATGSLSRSAINAKAGSRTPLAGVATAIVVLLALYTLTGMFFYVPRSALAAVIIHAIGDLVTPPSTLYEFWKISPLDFIIFVIGLSITIFDSIEHGIFATIGLSLAILVFRVFKAHGGFLGKVKVRSVKYEKEKWIPASSLDSDKSTDSSRPIFLPLNRQDGSNPDVEIERPYQGIFIYRFSEGFNYSNANNQLDHMATVILDETRPTIERNFEKPGDRSWNDPTLCRSKDPMTNDTRPTLKAIILDFSAVNNVDLTSIQTLIDIRNQLDRHAAPNAVQWHFACINNRWSKRALAAAGFGFPSFEADNGEPRHFKAIYSLAEMQDAGDLTAFIDPASNAKRRKSIVHTTGDVEPGDFVSREEKAIESHIEDAGASSGPPTSASAVRMATLHGINRPFFHPDLQSALVSATATEEFRSTMMEQAQELGEGIGSTDRVQEKEVVKVEVRLI</sequence>
<keyword evidence="9" id="KW-1185">Reference proteome</keyword>
<dbReference type="InterPro" id="IPR036513">
    <property type="entry name" value="STAS_dom_sf"/>
</dbReference>
<feature type="compositionally biased region" description="Basic and acidic residues" evidence="5">
    <location>
        <begin position="603"/>
        <end position="612"/>
    </location>
</feature>
<dbReference type="Proteomes" id="UP000566819">
    <property type="component" value="Unassembled WGS sequence"/>
</dbReference>
<feature type="transmembrane region" description="Helical" evidence="6">
    <location>
        <begin position="85"/>
        <end position="105"/>
    </location>
</feature>
<organism evidence="8 9">
    <name type="scientific">Cudoniella acicularis</name>
    <dbReference type="NCBI Taxonomy" id="354080"/>
    <lineage>
        <taxon>Eukaryota</taxon>
        <taxon>Fungi</taxon>
        <taxon>Dikarya</taxon>
        <taxon>Ascomycota</taxon>
        <taxon>Pezizomycotina</taxon>
        <taxon>Leotiomycetes</taxon>
        <taxon>Helotiales</taxon>
        <taxon>Tricladiaceae</taxon>
        <taxon>Cudoniella</taxon>
    </lineage>
</organism>
<dbReference type="InterPro" id="IPR011547">
    <property type="entry name" value="SLC26A/SulP_dom"/>
</dbReference>
<protein>
    <recommendedName>
        <fullName evidence="7">STAS domain-containing protein</fullName>
    </recommendedName>
</protein>
<evidence type="ECO:0000313" key="9">
    <source>
        <dbReference type="Proteomes" id="UP000566819"/>
    </source>
</evidence>
<dbReference type="GO" id="GO:0016020">
    <property type="term" value="C:membrane"/>
    <property type="evidence" value="ECO:0007669"/>
    <property type="project" value="UniProtKB-SubCell"/>
</dbReference>
<feature type="transmembrane region" description="Helical" evidence="6">
    <location>
        <begin position="246"/>
        <end position="268"/>
    </location>
</feature>
<dbReference type="FunFam" id="3.30.750.24:FF:000024">
    <property type="entry name" value="Sulfate permease 2"/>
    <property type="match status" value="1"/>
</dbReference>
<dbReference type="GO" id="GO:0055085">
    <property type="term" value="P:transmembrane transport"/>
    <property type="evidence" value="ECO:0007669"/>
    <property type="project" value="InterPro"/>
</dbReference>
<keyword evidence="3 6" id="KW-1133">Transmembrane helix</keyword>
<feature type="transmembrane region" description="Helical" evidence="6">
    <location>
        <begin position="140"/>
        <end position="159"/>
    </location>
</feature>
<feature type="transmembrane region" description="Helical" evidence="6">
    <location>
        <begin position="203"/>
        <end position="226"/>
    </location>
</feature>
<feature type="transmembrane region" description="Helical" evidence="6">
    <location>
        <begin position="280"/>
        <end position="303"/>
    </location>
</feature>
<evidence type="ECO:0000256" key="2">
    <source>
        <dbReference type="ARBA" id="ARBA00022692"/>
    </source>
</evidence>
<evidence type="ECO:0000256" key="6">
    <source>
        <dbReference type="SAM" id="Phobius"/>
    </source>
</evidence>
<dbReference type="Gene3D" id="3.30.750.24">
    <property type="entry name" value="STAS domain"/>
    <property type="match status" value="1"/>
</dbReference>